<proteinExistence type="predicted"/>
<feature type="domain" description="DUF4398" evidence="1">
    <location>
        <begin position="45"/>
        <end position="120"/>
    </location>
</feature>
<comment type="caution">
    <text evidence="2">The sequence shown here is derived from an EMBL/GenBank/DDBJ whole genome shotgun (WGS) entry which is preliminary data.</text>
</comment>
<organism evidence="2 3">
    <name type="scientific">Rubrivirga litoralis</name>
    <dbReference type="NCBI Taxonomy" id="3075598"/>
    <lineage>
        <taxon>Bacteria</taxon>
        <taxon>Pseudomonadati</taxon>
        <taxon>Rhodothermota</taxon>
        <taxon>Rhodothermia</taxon>
        <taxon>Rhodothermales</taxon>
        <taxon>Rubricoccaceae</taxon>
        <taxon>Rubrivirga</taxon>
    </lineage>
</organism>
<keyword evidence="3" id="KW-1185">Reference proteome</keyword>
<dbReference type="EMBL" id="JAVRHT010000028">
    <property type="protein sequence ID" value="MDT0632436.1"/>
    <property type="molecule type" value="Genomic_DNA"/>
</dbReference>
<dbReference type="InterPro" id="IPR025511">
    <property type="entry name" value="DUF4398"/>
</dbReference>
<name>A0ABU3BTE5_9BACT</name>
<dbReference type="Gene3D" id="1.20.1270.390">
    <property type="match status" value="1"/>
</dbReference>
<dbReference type="RefSeq" id="WP_311664315.1">
    <property type="nucleotide sequence ID" value="NZ_JAVRHT010000028.1"/>
</dbReference>
<reference evidence="2 3" key="1">
    <citation type="submission" date="2023-09" db="EMBL/GenBank/DDBJ databases">
        <authorList>
            <person name="Rey-Velasco X."/>
        </authorList>
    </citation>
    <scope>NUCLEOTIDE SEQUENCE [LARGE SCALE GENOMIC DNA]</scope>
    <source>
        <strain evidence="2 3">F394</strain>
    </source>
</reference>
<evidence type="ECO:0000313" key="3">
    <source>
        <dbReference type="Proteomes" id="UP001267426"/>
    </source>
</evidence>
<dbReference type="Proteomes" id="UP001267426">
    <property type="component" value="Unassembled WGS sequence"/>
</dbReference>
<evidence type="ECO:0000313" key="2">
    <source>
        <dbReference type="EMBL" id="MDT0632436.1"/>
    </source>
</evidence>
<protein>
    <submittedName>
        <fullName evidence="2">DUF4398 domain-containing protein</fullName>
    </submittedName>
</protein>
<accession>A0ABU3BTE5</accession>
<gene>
    <name evidence="2" type="ORF">RM540_11810</name>
</gene>
<evidence type="ECO:0000259" key="1">
    <source>
        <dbReference type="Pfam" id="PF14346"/>
    </source>
</evidence>
<dbReference type="Pfam" id="PF14346">
    <property type="entry name" value="DUF4398"/>
    <property type="match status" value="1"/>
</dbReference>
<sequence length="138" mass="14227">MPVASPSAALWNRLAWQGLLIGALTVGAGCATSRPAPPPAVNAEPELARAREAIADARAVGAEAEAAVELRAATTRLDEAEQALAGGDAVGASRFAREAFVDGQLAELTVLAARARRARALYDEVRALRAEVDTALAN</sequence>